<feature type="region of interest" description="Disordered" evidence="1">
    <location>
        <begin position="1"/>
        <end position="23"/>
    </location>
</feature>
<accession>A0A0P1ABQ8</accession>
<feature type="compositionally biased region" description="Basic and acidic residues" evidence="1">
    <location>
        <begin position="1"/>
        <end position="10"/>
    </location>
</feature>
<keyword evidence="3" id="KW-1185">Reference proteome</keyword>
<name>A0A0P1ABQ8_PLAHL</name>
<evidence type="ECO:0000313" key="3">
    <source>
        <dbReference type="Proteomes" id="UP000054928"/>
    </source>
</evidence>
<dbReference type="OrthoDB" id="69789at2759"/>
<evidence type="ECO:0000313" key="2">
    <source>
        <dbReference type="EMBL" id="CEG38285.1"/>
    </source>
</evidence>
<dbReference type="EMBL" id="CCYD01000321">
    <property type="protein sequence ID" value="CEG38285.1"/>
    <property type="molecule type" value="Genomic_DNA"/>
</dbReference>
<dbReference type="Proteomes" id="UP000054928">
    <property type="component" value="Unassembled WGS sequence"/>
</dbReference>
<dbReference type="AlphaFoldDB" id="A0A0P1ABQ8"/>
<dbReference type="OMA" id="YGSDKWA"/>
<protein>
    <submittedName>
        <fullName evidence="2">Uncharacterized protein</fullName>
    </submittedName>
</protein>
<reference evidence="3" key="1">
    <citation type="submission" date="2014-09" db="EMBL/GenBank/DDBJ databases">
        <authorList>
            <person name="Sharma Rahul"/>
            <person name="Thines Marco"/>
        </authorList>
    </citation>
    <scope>NUCLEOTIDE SEQUENCE [LARGE SCALE GENOMIC DNA]</scope>
</reference>
<organism evidence="2 3">
    <name type="scientific">Plasmopara halstedii</name>
    <name type="common">Downy mildew of sunflower</name>
    <dbReference type="NCBI Taxonomy" id="4781"/>
    <lineage>
        <taxon>Eukaryota</taxon>
        <taxon>Sar</taxon>
        <taxon>Stramenopiles</taxon>
        <taxon>Oomycota</taxon>
        <taxon>Peronosporomycetes</taxon>
        <taxon>Peronosporales</taxon>
        <taxon>Peronosporaceae</taxon>
        <taxon>Plasmopara</taxon>
    </lineage>
</organism>
<proteinExistence type="predicted"/>
<dbReference type="RefSeq" id="XP_024574654.1">
    <property type="nucleotide sequence ID" value="XM_024723705.1"/>
</dbReference>
<evidence type="ECO:0000256" key="1">
    <source>
        <dbReference type="SAM" id="MobiDB-lite"/>
    </source>
</evidence>
<sequence length="203" mass="22622">MVNKDDKQPTDEATDFGSKQLKEVSQQARVADEGLNHHARNTFRIEVDYIKELTKSSRQAIDEMTQWVGGASKTLTSPIVEIFKRADGEEGTRLRKYYGVARRIVNAQFYATQMQLQESKRIAQDQLVPLKGVAVAFQERLIKVNELRREQPAMTAASLVIAVAFPSLILRGKWAAIRNSVVAVGVSAAVSYGSEKRADKKGK</sequence>
<dbReference type="GeneID" id="36403422"/>